<evidence type="ECO:0000313" key="2">
    <source>
        <dbReference type="Proteomes" id="UP001178507"/>
    </source>
</evidence>
<evidence type="ECO:0008006" key="3">
    <source>
        <dbReference type="Google" id="ProtNLM"/>
    </source>
</evidence>
<dbReference type="Gene3D" id="3.40.50.1000">
    <property type="entry name" value="HAD superfamily/HAD-like"/>
    <property type="match status" value="1"/>
</dbReference>
<evidence type="ECO:0000313" key="1">
    <source>
        <dbReference type="EMBL" id="CAJ1404709.1"/>
    </source>
</evidence>
<dbReference type="Proteomes" id="UP001178507">
    <property type="component" value="Unassembled WGS sequence"/>
</dbReference>
<organism evidence="1 2">
    <name type="scientific">Effrenium voratum</name>
    <dbReference type="NCBI Taxonomy" id="2562239"/>
    <lineage>
        <taxon>Eukaryota</taxon>
        <taxon>Sar</taxon>
        <taxon>Alveolata</taxon>
        <taxon>Dinophyceae</taxon>
        <taxon>Suessiales</taxon>
        <taxon>Symbiodiniaceae</taxon>
        <taxon>Effrenium</taxon>
    </lineage>
</organism>
<keyword evidence="2" id="KW-1185">Reference proteome</keyword>
<dbReference type="InterPro" id="IPR036412">
    <property type="entry name" value="HAD-like_sf"/>
</dbReference>
<comment type="caution">
    <text evidence="1">The sequence shown here is derived from an EMBL/GenBank/DDBJ whole genome shotgun (WGS) entry which is preliminary data.</text>
</comment>
<dbReference type="InterPro" id="IPR023214">
    <property type="entry name" value="HAD_sf"/>
</dbReference>
<accession>A0AA36JGN5</accession>
<dbReference type="PANTHER" id="PTHR17901:SF14">
    <property type="entry name" value="MAGNESIUM-DEPENDENT PHOSPHATASE 1"/>
    <property type="match status" value="1"/>
</dbReference>
<protein>
    <recommendedName>
        <fullName evidence="3">Magnesium-dependent phosphatase-1</fullName>
    </recommendedName>
</protein>
<dbReference type="PANTHER" id="PTHR17901">
    <property type="entry name" value="MAGNESIUM-DEPENDENT PHOSPHATASE 1 MDP1"/>
    <property type="match status" value="1"/>
</dbReference>
<dbReference type="InterPro" id="IPR010036">
    <property type="entry name" value="MDP_1_eu_arc"/>
</dbReference>
<dbReference type="AlphaFoldDB" id="A0AA36JGN5"/>
<gene>
    <name evidence="1" type="ORF">EVOR1521_LOCUS27104</name>
</gene>
<dbReference type="Pfam" id="PF12689">
    <property type="entry name" value="Acid_PPase"/>
    <property type="match status" value="1"/>
</dbReference>
<proteinExistence type="predicted"/>
<dbReference type="EMBL" id="CAUJNA010003552">
    <property type="protein sequence ID" value="CAJ1404709.1"/>
    <property type="molecule type" value="Genomic_DNA"/>
</dbReference>
<dbReference type="GO" id="GO:0003993">
    <property type="term" value="F:acid phosphatase activity"/>
    <property type="evidence" value="ECO:0007669"/>
    <property type="project" value="TreeGrafter"/>
</dbReference>
<reference evidence="1" key="1">
    <citation type="submission" date="2023-08" db="EMBL/GenBank/DDBJ databases">
        <authorList>
            <person name="Chen Y."/>
            <person name="Shah S."/>
            <person name="Dougan E. K."/>
            <person name="Thang M."/>
            <person name="Chan C."/>
        </authorList>
    </citation>
    <scope>NUCLEOTIDE SEQUENCE</scope>
</reference>
<name>A0AA36JGN5_9DINO</name>
<dbReference type="SUPFAM" id="SSF56784">
    <property type="entry name" value="HAD-like"/>
    <property type="match status" value="1"/>
</dbReference>
<sequence>MAAAERRAPKLLVFDLDQCLWSFDAALPRYGPPHRASDGAVQCQAAAAKPFKEAAEIVRQVNELPDIGPLRVAIASRNAQEKICIALLQHMGLFQDSPGGPGIDRSLLAIYPGSKTTHFQQLAKASGVDFQDMIFFDDKGMNIRAAQSLGIVAQQVSPLRGVTWKDFHAAMGSWHAQRRSSQALTRWLTGKPEVAAVAVVDLVEEDIPVPATDSVVDVVAAASEGTAVMVVDLCE</sequence>